<sequence>MSIKMIRIDDRLIHGQIVTAWAKNLQIKKIWIADDGVAKDDFIKGVMQMVAPSDRELIITPTSDIPALVDKLDGEADNVLILIKYPYVAKEIFQAGVKLQELNIGGMGAGADRKKLFKNISASQAEKDTLKSIQDMGIDVYFQVTPDEKRSPFTY</sequence>
<evidence type="ECO:0000256" key="4">
    <source>
        <dbReference type="ARBA" id="ARBA00022597"/>
    </source>
</evidence>
<dbReference type="GO" id="GO:0016740">
    <property type="term" value="F:transferase activity"/>
    <property type="evidence" value="ECO:0007669"/>
    <property type="project" value="UniProtKB-KW"/>
</dbReference>
<evidence type="ECO:0000256" key="1">
    <source>
        <dbReference type="ARBA" id="ARBA00004496"/>
    </source>
</evidence>
<dbReference type="Proteomes" id="UP001529340">
    <property type="component" value="Unassembled WGS sequence"/>
</dbReference>
<proteinExistence type="predicted"/>
<dbReference type="Pfam" id="PF03830">
    <property type="entry name" value="PTSIIB_sorb"/>
    <property type="match status" value="1"/>
</dbReference>
<dbReference type="EMBL" id="JAUDCG010000025">
    <property type="protein sequence ID" value="MDM8157319.1"/>
    <property type="molecule type" value="Genomic_DNA"/>
</dbReference>
<keyword evidence="5 9" id="KW-0808">Transferase</keyword>
<evidence type="ECO:0000256" key="6">
    <source>
        <dbReference type="ARBA" id="ARBA00022683"/>
    </source>
</evidence>
<keyword evidence="7" id="KW-0418">Kinase</keyword>
<dbReference type="EC" id="2.7.1.-" evidence="9"/>
<dbReference type="InterPro" id="IPR036667">
    <property type="entry name" value="PTS_IIB_sorbose-sp_sf"/>
</dbReference>
<evidence type="ECO:0000256" key="3">
    <source>
        <dbReference type="ARBA" id="ARBA00022490"/>
    </source>
</evidence>
<reference evidence="9 10" key="3">
    <citation type="submission" date="2023-06" db="EMBL/GenBank/DDBJ databases">
        <authorList>
            <person name="Zeman M."/>
            <person name="Kubasova T."/>
            <person name="Jahodarova E."/>
            <person name="Nykrynova M."/>
            <person name="Rychlik I."/>
        </authorList>
    </citation>
    <scope>NUCLEOTIDE SEQUENCE [LARGE SCALE GENOMIC DNA]</scope>
    <source>
        <strain evidence="9 10">ET39</strain>
    </source>
</reference>
<name>A0ABT7UCI2_9FIRM</name>
<keyword evidence="10" id="KW-1185">Reference proteome</keyword>
<keyword evidence="2" id="KW-0813">Transport</keyword>
<comment type="caution">
    <text evidence="9">The sequence shown here is derived from an EMBL/GenBank/DDBJ whole genome shotgun (WGS) entry which is preliminary data.</text>
</comment>
<feature type="domain" description="PTS EIIB type-4" evidence="8">
    <location>
        <begin position="1"/>
        <end position="155"/>
    </location>
</feature>
<dbReference type="Gene3D" id="3.40.35.10">
    <property type="entry name" value="Phosphotransferase system, sorbose subfamily IIB component"/>
    <property type="match status" value="1"/>
</dbReference>
<evidence type="ECO:0000259" key="8">
    <source>
        <dbReference type="PROSITE" id="PS51101"/>
    </source>
</evidence>
<dbReference type="RefSeq" id="WP_289607780.1">
    <property type="nucleotide sequence ID" value="NZ_JAUDCG010000025.1"/>
</dbReference>
<evidence type="ECO:0000256" key="5">
    <source>
        <dbReference type="ARBA" id="ARBA00022679"/>
    </source>
</evidence>
<organism evidence="9 10">
    <name type="scientific">Amedibacillus dolichus</name>
    <dbReference type="NCBI Taxonomy" id="31971"/>
    <lineage>
        <taxon>Bacteria</taxon>
        <taxon>Bacillati</taxon>
        <taxon>Bacillota</taxon>
        <taxon>Erysipelotrichia</taxon>
        <taxon>Erysipelotrichales</taxon>
        <taxon>Erysipelotrichaceae</taxon>
        <taxon>Amedibacillus</taxon>
    </lineage>
</organism>
<protein>
    <submittedName>
        <fullName evidence="9">PTS sugar transporter subunit IIB</fullName>
        <ecNumber evidence="9">2.7.1.-</ecNumber>
    </submittedName>
</protein>
<evidence type="ECO:0000256" key="2">
    <source>
        <dbReference type="ARBA" id="ARBA00022448"/>
    </source>
</evidence>
<keyword evidence="6" id="KW-0598">Phosphotransferase system</keyword>
<evidence type="ECO:0000313" key="9">
    <source>
        <dbReference type="EMBL" id="MDM8157319.1"/>
    </source>
</evidence>
<dbReference type="InterPro" id="IPR004720">
    <property type="entry name" value="PTS_IIB_sorbose-sp"/>
</dbReference>
<keyword evidence="4 9" id="KW-0762">Sugar transport</keyword>
<comment type="subcellular location">
    <subcellularLocation>
        <location evidence="1">Cytoplasm</location>
    </subcellularLocation>
</comment>
<keyword evidence="3" id="KW-0963">Cytoplasm</keyword>
<evidence type="ECO:0000313" key="10">
    <source>
        <dbReference type="Proteomes" id="UP001529340"/>
    </source>
</evidence>
<dbReference type="PROSITE" id="PS51101">
    <property type="entry name" value="PTS_EIIB_TYPE_4"/>
    <property type="match status" value="1"/>
</dbReference>
<reference evidence="9 10" key="1">
    <citation type="submission" date="2023-06" db="EMBL/GenBank/DDBJ databases">
        <title>Identification and characterization of horizontal gene transfer across gut microbiota members of farm animals based on homology search.</title>
        <authorList>
            <person name="Schwarzerova J."/>
            <person name="Nykrynova M."/>
            <person name="Jureckova K."/>
            <person name="Cejkova D."/>
            <person name="Rychlik I."/>
        </authorList>
    </citation>
    <scope>NUCLEOTIDE SEQUENCE [LARGE SCALE GENOMIC DNA]</scope>
    <source>
        <strain evidence="9 10">ET39</strain>
    </source>
</reference>
<evidence type="ECO:0000256" key="7">
    <source>
        <dbReference type="ARBA" id="ARBA00022777"/>
    </source>
</evidence>
<dbReference type="SUPFAM" id="SSF52728">
    <property type="entry name" value="PTS IIb component"/>
    <property type="match status" value="1"/>
</dbReference>
<gene>
    <name evidence="9" type="ORF">QUV96_06685</name>
</gene>
<reference evidence="10" key="2">
    <citation type="submission" date="2023-06" db="EMBL/GenBank/DDBJ databases">
        <title>Identification and characterization of horizontal gene transfer across gut microbiota members of farm animals based on homology search.</title>
        <authorList>
            <person name="Zeman M."/>
            <person name="Kubasova T."/>
            <person name="Jahodarova E."/>
            <person name="Nykrynova M."/>
            <person name="Rychlik I."/>
        </authorList>
    </citation>
    <scope>NUCLEOTIDE SEQUENCE [LARGE SCALE GENOMIC DNA]</scope>
    <source>
        <strain evidence="10">ET39</strain>
    </source>
</reference>
<accession>A0ABT7UCI2</accession>